<evidence type="ECO:0000313" key="6">
    <source>
        <dbReference type="EnsemblPlants" id="Pp3c11_9040V3.1"/>
    </source>
</evidence>
<evidence type="ECO:0000313" key="5">
    <source>
        <dbReference type="EMBL" id="PNR45021.1"/>
    </source>
</evidence>
<dbReference type="CDD" id="cd00831">
    <property type="entry name" value="CHS_like"/>
    <property type="match status" value="1"/>
</dbReference>
<proteinExistence type="inferred from homology"/>
<dbReference type="InterPro" id="IPR011141">
    <property type="entry name" value="Polyketide_synthase_type-III"/>
</dbReference>
<dbReference type="InterPro" id="IPR001099">
    <property type="entry name" value="Chalcone/stilbene_synt_N"/>
</dbReference>
<evidence type="ECO:0000256" key="1">
    <source>
        <dbReference type="ARBA" id="ARBA00005531"/>
    </source>
</evidence>
<comment type="similarity">
    <text evidence="1 2">Belongs to the thiolase-like superfamily. Chalcone/stilbene synthases family.</text>
</comment>
<evidence type="ECO:0000313" key="7">
    <source>
        <dbReference type="Proteomes" id="UP000006727"/>
    </source>
</evidence>
<accession>A0A2K1JU18</accession>
<dbReference type="PANTHER" id="PTHR11877">
    <property type="entry name" value="HYDROXYMETHYLGLUTARYL-COA SYNTHASE"/>
    <property type="match status" value="1"/>
</dbReference>
<reference evidence="5 7" key="1">
    <citation type="journal article" date="2008" name="Science">
        <title>The Physcomitrella genome reveals evolutionary insights into the conquest of land by plants.</title>
        <authorList>
            <person name="Rensing S."/>
            <person name="Lang D."/>
            <person name="Zimmer A."/>
            <person name="Terry A."/>
            <person name="Salamov A."/>
            <person name="Shapiro H."/>
            <person name="Nishiyama T."/>
            <person name="Perroud P.-F."/>
            <person name="Lindquist E."/>
            <person name="Kamisugi Y."/>
            <person name="Tanahashi T."/>
            <person name="Sakakibara K."/>
            <person name="Fujita T."/>
            <person name="Oishi K."/>
            <person name="Shin-I T."/>
            <person name="Kuroki Y."/>
            <person name="Toyoda A."/>
            <person name="Suzuki Y."/>
            <person name="Hashimoto A."/>
            <person name="Yamaguchi K."/>
            <person name="Sugano A."/>
            <person name="Kohara Y."/>
            <person name="Fujiyama A."/>
            <person name="Anterola A."/>
            <person name="Aoki S."/>
            <person name="Ashton N."/>
            <person name="Barbazuk W.B."/>
            <person name="Barker E."/>
            <person name="Bennetzen J."/>
            <person name="Bezanilla M."/>
            <person name="Blankenship R."/>
            <person name="Cho S.H."/>
            <person name="Dutcher S."/>
            <person name="Estelle M."/>
            <person name="Fawcett J.A."/>
            <person name="Gundlach H."/>
            <person name="Hanada K."/>
            <person name="Heyl A."/>
            <person name="Hicks K.A."/>
            <person name="Hugh J."/>
            <person name="Lohr M."/>
            <person name="Mayer K."/>
            <person name="Melkozernov A."/>
            <person name="Murata T."/>
            <person name="Nelson D."/>
            <person name="Pils B."/>
            <person name="Prigge M."/>
            <person name="Reiss B."/>
            <person name="Renner T."/>
            <person name="Rombauts S."/>
            <person name="Rushton P."/>
            <person name="Sanderfoot A."/>
            <person name="Schween G."/>
            <person name="Shiu S.-H."/>
            <person name="Stueber K."/>
            <person name="Theodoulou F.L."/>
            <person name="Tu H."/>
            <person name="Van de Peer Y."/>
            <person name="Verrier P.J."/>
            <person name="Waters E."/>
            <person name="Wood A."/>
            <person name="Yang L."/>
            <person name="Cove D."/>
            <person name="Cuming A."/>
            <person name="Hasebe M."/>
            <person name="Lucas S."/>
            <person name="Mishler D.B."/>
            <person name="Reski R."/>
            <person name="Grigoriev I."/>
            <person name="Quatrano R.S."/>
            <person name="Boore J.L."/>
        </authorList>
    </citation>
    <scope>NUCLEOTIDE SEQUENCE [LARGE SCALE GENOMIC DNA]</scope>
    <source>
        <strain evidence="6 7">cv. Gransden 2004</strain>
    </source>
</reference>
<dbReference type="EnsemblPlants" id="Pp3c11_9040V3.2">
    <property type="protein sequence ID" value="Pp3c11_9040V3.2"/>
    <property type="gene ID" value="Pp3c11_9040"/>
</dbReference>
<dbReference type="OMA" id="SHESAHC"/>
<dbReference type="Gramene" id="Pp3c11_9040V3.2">
    <property type="protein sequence ID" value="Pp3c11_9040V3.2"/>
    <property type="gene ID" value="Pp3c11_9040"/>
</dbReference>
<dbReference type="Pfam" id="PF00195">
    <property type="entry name" value="Chal_sti_synt_N"/>
    <property type="match status" value="1"/>
</dbReference>
<dbReference type="EMBL" id="ABEU02000011">
    <property type="protein sequence ID" value="PNR45021.1"/>
    <property type="molecule type" value="Genomic_DNA"/>
</dbReference>
<dbReference type="Gramene" id="Pp3c11_9040V3.1">
    <property type="protein sequence ID" value="Pp3c11_9040V3.1"/>
    <property type="gene ID" value="Pp3c11_9040"/>
</dbReference>
<feature type="domain" description="Chalcone/stilbene synthase C-terminal" evidence="4">
    <location>
        <begin position="334"/>
        <end position="478"/>
    </location>
</feature>
<keyword evidence="2" id="KW-0808">Transferase</keyword>
<dbReference type="GO" id="GO:0016747">
    <property type="term" value="F:acyltransferase activity, transferring groups other than amino-acyl groups"/>
    <property type="evidence" value="ECO:0007669"/>
    <property type="project" value="InterPro"/>
</dbReference>
<dbReference type="InterPro" id="IPR012328">
    <property type="entry name" value="Chalcone/stilbene_synt_C"/>
</dbReference>
<evidence type="ECO:0008006" key="8">
    <source>
        <dbReference type="Google" id="ProtNLM"/>
    </source>
</evidence>
<name>A0A2K1JU18_PHYPA</name>
<dbReference type="AlphaFoldDB" id="A0A2K1JU18"/>
<dbReference type="Proteomes" id="UP000006727">
    <property type="component" value="Chromosome 11"/>
</dbReference>
<dbReference type="SUPFAM" id="SSF53901">
    <property type="entry name" value="Thiolase-like"/>
    <property type="match status" value="2"/>
</dbReference>
<dbReference type="PANTHER" id="PTHR11877:SF80">
    <property type="entry name" value="CHALCONE SYNTHASE 1"/>
    <property type="match status" value="1"/>
</dbReference>
<dbReference type="EnsemblPlants" id="Pp3c11_9040V3.1">
    <property type="protein sequence ID" value="Pp3c11_9040V3.1"/>
    <property type="gene ID" value="Pp3c11_9040"/>
</dbReference>
<dbReference type="GeneID" id="112288349"/>
<sequence>MVQTAIGSENGRCAAWSSCSIIDTSHESAHCEAAQQASSVYDILNNATNGAANGSSKPLHFRGDDVELMKLEATFAGLKTSSEPQKISKSSRNAEIPVAVPSKRPSCILGMGTATPDRVFHMSDFSRDILHGFGFDTPVIRQFCDRICQSSGILKKRMVYGREIYDENPNLMTYGAPSLDKRFDLFASGAMEIATLAAEQALLDWGGEKSKITHLITYSTTGMITPALDMQLIKALGLPQTVKHFWVSMMGCHAGVIGIRTASEIAQADENNRVLVVCVEINSVHAQPLNPANLLDLSKHVCTVLFSDGAAAMVLGTQPTEHETPIFEVDRCHTSHIPNTDLYITAQISQSGLKASLDKSVPATVGQNSGKFASQLLQGTGLTSESVNWAVHPGGKAVVDEVERGCGLVPHQLRWSRYILENFGNMSSPTIIFVLAEIRKEAQKANFPQGSRSNSEIHPWTVVLGFGPGMTMEGILLKIC</sequence>
<dbReference type="STRING" id="3218.A0A2K1JU18"/>
<keyword evidence="7" id="KW-1185">Reference proteome</keyword>
<organism evidence="5">
    <name type="scientific">Physcomitrium patens</name>
    <name type="common">Spreading-leaved earth moss</name>
    <name type="synonym">Physcomitrella patens</name>
    <dbReference type="NCBI Taxonomy" id="3218"/>
    <lineage>
        <taxon>Eukaryota</taxon>
        <taxon>Viridiplantae</taxon>
        <taxon>Streptophyta</taxon>
        <taxon>Embryophyta</taxon>
        <taxon>Bryophyta</taxon>
        <taxon>Bryophytina</taxon>
        <taxon>Bryopsida</taxon>
        <taxon>Funariidae</taxon>
        <taxon>Funariales</taxon>
        <taxon>Funariaceae</taxon>
        <taxon>Physcomitrium</taxon>
    </lineage>
</organism>
<keyword evidence="2" id="KW-0012">Acyltransferase</keyword>
<feature type="domain" description="Chalcone/stilbene synthase N-terminal" evidence="3">
    <location>
        <begin position="100"/>
        <end position="319"/>
    </location>
</feature>
<evidence type="ECO:0000259" key="4">
    <source>
        <dbReference type="Pfam" id="PF02797"/>
    </source>
</evidence>
<reference evidence="6" key="3">
    <citation type="submission" date="2020-12" db="UniProtKB">
        <authorList>
            <consortium name="EnsemblPlants"/>
        </authorList>
    </citation>
    <scope>IDENTIFICATION</scope>
</reference>
<dbReference type="Pfam" id="PF02797">
    <property type="entry name" value="Chal_sti_synt_C"/>
    <property type="match status" value="1"/>
</dbReference>
<dbReference type="OrthoDB" id="329835at2759"/>
<dbReference type="RefSeq" id="XP_024388230.1">
    <property type="nucleotide sequence ID" value="XM_024532462.2"/>
</dbReference>
<gene>
    <name evidence="6" type="primary">LOC112288349</name>
    <name evidence="5" type="ORF">PHYPA_014791</name>
</gene>
<dbReference type="InterPro" id="IPR016039">
    <property type="entry name" value="Thiolase-like"/>
</dbReference>
<dbReference type="Gene3D" id="3.40.47.10">
    <property type="match status" value="2"/>
</dbReference>
<evidence type="ECO:0000256" key="2">
    <source>
        <dbReference type="RuleBase" id="RU003633"/>
    </source>
</evidence>
<dbReference type="PaxDb" id="3218-PP1S61_65V6.1"/>
<reference evidence="5 7" key="2">
    <citation type="journal article" date="2018" name="Plant J.">
        <title>The Physcomitrella patens chromosome-scale assembly reveals moss genome structure and evolution.</title>
        <authorList>
            <person name="Lang D."/>
            <person name="Ullrich K.K."/>
            <person name="Murat F."/>
            <person name="Fuchs J."/>
            <person name="Jenkins J."/>
            <person name="Haas F.B."/>
            <person name="Piednoel M."/>
            <person name="Gundlach H."/>
            <person name="Van Bel M."/>
            <person name="Meyberg R."/>
            <person name="Vives C."/>
            <person name="Morata J."/>
            <person name="Symeonidi A."/>
            <person name="Hiss M."/>
            <person name="Muchero W."/>
            <person name="Kamisugi Y."/>
            <person name="Saleh O."/>
            <person name="Blanc G."/>
            <person name="Decker E.L."/>
            <person name="van Gessel N."/>
            <person name="Grimwood J."/>
            <person name="Hayes R.D."/>
            <person name="Graham S.W."/>
            <person name="Gunter L.E."/>
            <person name="McDaniel S.F."/>
            <person name="Hoernstein S.N.W."/>
            <person name="Larsson A."/>
            <person name="Li F.W."/>
            <person name="Perroud P.F."/>
            <person name="Phillips J."/>
            <person name="Ranjan P."/>
            <person name="Rokshar D.S."/>
            <person name="Rothfels C.J."/>
            <person name="Schneider L."/>
            <person name="Shu S."/>
            <person name="Stevenson D.W."/>
            <person name="Thummler F."/>
            <person name="Tillich M."/>
            <person name="Villarreal Aguilar J.C."/>
            <person name="Widiez T."/>
            <person name="Wong G.K."/>
            <person name="Wymore A."/>
            <person name="Zhang Y."/>
            <person name="Zimmer A.D."/>
            <person name="Quatrano R.S."/>
            <person name="Mayer K.F.X."/>
            <person name="Goodstein D."/>
            <person name="Casacuberta J.M."/>
            <person name="Vandepoele K."/>
            <person name="Reski R."/>
            <person name="Cuming A.C."/>
            <person name="Tuskan G.A."/>
            <person name="Maumus F."/>
            <person name="Salse J."/>
            <person name="Schmutz J."/>
            <person name="Rensing S.A."/>
        </authorList>
    </citation>
    <scope>NUCLEOTIDE SEQUENCE [LARGE SCALE GENOMIC DNA]</scope>
    <source>
        <strain evidence="6 7">cv. Gransden 2004</strain>
    </source>
</reference>
<evidence type="ECO:0000259" key="3">
    <source>
        <dbReference type="Pfam" id="PF00195"/>
    </source>
</evidence>
<protein>
    <recommendedName>
        <fullName evidence="8">Chalcone synthase</fullName>
    </recommendedName>
</protein>